<dbReference type="OrthoDB" id="9799639at2"/>
<dbReference type="GO" id="GO:0015935">
    <property type="term" value="C:small ribosomal subunit"/>
    <property type="evidence" value="ECO:0007669"/>
    <property type="project" value="TreeGrafter"/>
</dbReference>
<evidence type="ECO:0000256" key="3">
    <source>
        <dbReference type="ARBA" id="ARBA00023004"/>
    </source>
</evidence>
<accession>A0A229SMU9</accession>
<name>A0A229SMU9_9PSEU</name>
<keyword evidence="1" id="KW-0479">Metal-binding</keyword>
<dbReference type="InterPro" id="IPR015324">
    <property type="entry name" value="Ribosomal_Rsm22-like"/>
</dbReference>
<dbReference type="PANTHER" id="PTHR13184">
    <property type="entry name" value="37S RIBOSOMAL PROTEIN S22"/>
    <property type="match status" value="1"/>
</dbReference>
<dbReference type="GO" id="GO:0006412">
    <property type="term" value="P:translation"/>
    <property type="evidence" value="ECO:0007669"/>
    <property type="project" value="InterPro"/>
</dbReference>
<dbReference type="GO" id="GO:0008168">
    <property type="term" value="F:methyltransferase activity"/>
    <property type="evidence" value="ECO:0007669"/>
    <property type="project" value="UniProtKB-KW"/>
</dbReference>
<dbReference type="SUPFAM" id="SSF53335">
    <property type="entry name" value="S-adenosyl-L-methionine-dependent methyltransferases"/>
    <property type="match status" value="1"/>
</dbReference>
<keyword evidence="5" id="KW-0808">Transferase</keyword>
<dbReference type="GO" id="GO:0003735">
    <property type="term" value="F:structural constituent of ribosome"/>
    <property type="evidence" value="ECO:0007669"/>
    <property type="project" value="TreeGrafter"/>
</dbReference>
<proteinExistence type="predicted"/>
<dbReference type="RefSeq" id="WP_093953481.1">
    <property type="nucleotide sequence ID" value="NZ_NMUL01000065.1"/>
</dbReference>
<dbReference type="Pfam" id="PF09243">
    <property type="entry name" value="Rsm22"/>
    <property type="match status" value="1"/>
</dbReference>
<protein>
    <submittedName>
        <fullName evidence="5">rRNA methyltransferase</fullName>
    </submittedName>
</protein>
<dbReference type="AlphaFoldDB" id="A0A229SMU9"/>
<keyword evidence="5" id="KW-0489">Methyltransferase</keyword>
<keyword evidence="4" id="KW-0411">Iron-sulfur</keyword>
<dbReference type="PANTHER" id="PTHR13184:SF5">
    <property type="entry name" value="METHYLTRANSFERASE-LIKE PROTEIN 17, MITOCHONDRIAL"/>
    <property type="match status" value="1"/>
</dbReference>
<evidence type="ECO:0000256" key="1">
    <source>
        <dbReference type="ARBA" id="ARBA00022723"/>
    </source>
</evidence>
<gene>
    <name evidence="5" type="ORF">CF165_43720</name>
</gene>
<dbReference type="EMBL" id="NMUL01000065">
    <property type="protein sequence ID" value="OXM60143.1"/>
    <property type="molecule type" value="Genomic_DNA"/>
</dbReference>
<organism evidence="5 6">
    <name type="scientific">Amycolatopsis vastitatis</name>
    <dbReference type="NCBI Taxonomy" id="1905142"/>
    <lineage>
        <taxon>Bacteria</taxon>
        <taxon>Bacillati</taxon>
        <taxon>Actinomycetota</taxon>
        <taxon>Actinomycetes</taxon>
        <taxon>Pseudonocardiales</taxon>
        <taxon>Pseudonocardiaceae</taxon>
        <taxon>Amycolatopsis</taxon>
    </lineage>
</organism>
<evidence type="ECO:0000313" key="6">
    <source>
        <dbReference type="Proteomes" id="UP000215199"/>
    </source>
</evidence>
<sequence length="326" mass="34338">MAVLPDDLSSALDEELARHPVARLAQSVERLSTRYRRGDAATSPILSSEADVAAYAGYRMPATYAAVHAVLAEAASRAPGLEPRTQIDVGGGTGAAVWAAAAVWPSLTKCTVLEQVAGAIGLGKRLAAGAGLAAVRDAQWRRGFVDPAAPSPEADLVTLSYVLGELPDATRADVVRWLAAAAGTVALIEPGTPAGFERIRAARAQLAELGLDVVAPCPHDAACPIVPGEDWCHFAARLPRSGLHRKLKAGTLGFEDEKFAYVVASRSVPDRPDARIIRHPKKHKGWVALDLCTVDGLKPGVAVSKKQGPRYRAARDAEWGDGWSSA</sequence>
<evidence type="ECO:0000256" key="2">
    <source>
        <dbReference type="ARBA" id="ARBA00022946"/>
    </source>
</evidence>
<dbReference type="InterPro" id="IPR029063">
    <property type="entry name" value="SAM-dependent_MTases_sf"/>
</dbReference>
<evidence type="ECO:0000256" key="4">
    <source>
        <dbReference type="ARBA" id="ARBA00023014"/>
    </source>
</evidence>
<evidence type="ECO:0000313" key="5">
    <source>
        <dbReference type="EMBL" id="OXM60143.1"/>
    </source>
</evidence>
<reference evidence="6" key="1">
    <citation type="submission" date="2017-07" db="EMBL/GenBank/DDBJ databases">
        <title>Comparative genome mining reveals phylogenetic distribution patterns of secondary metabolites in Amycolatopsis.</title>
        <authorList>
            <person name="Adamek M."/>
            <person name="Alanjary M."/>
            <person name="Sales-Ortells H."/>
            <person name="Goodfellow M."/>
            <person name="Bull A.T."/>
            <person name="Kalinowski J."/>
            <person name="Ziemert N."/>
        </authorList>
    </citation>
    <scope>NUCLEOTIDE SEQUENCE [LARGE SCALE GENOMIC DNA]</scope>
    <source>
        <strain evidence="6">H5</strain>
    </source>
</reference>
<dbReference type="InterPro" id="IPR052571">
    <property type="entry name" value="Mt_RNA_Methyltransferase"/>
</dbReference>
<keyword evidence="6" id="KW-1185">Reference proteome</keyword>
<dbReference type="Gene3D" id="3.40.50.150">
    <property type="entry name" value="Vaccinia Virus protein VP39"/>
    <property type="match status" value="1"/>
</dbReference>
<dbReference type="GO" id="GO:0032259">
    <property type="term" value="P:methylation"/>
    <property type="evidence" value="ECO:0007669"/>
    <property type="project" value="UniProtKB-KW"/>
</dbReference>
<dbReference type="Proteomes" id="UP000215199">
    <property type="component" value="Unassembled WGS sequence"/>
</dbReference>
<keyword evidence="3" id="KW-0408">Iron</keyword>
<keyword evidence="2" id="KW-0809">Transit peptide</keyword>
<comment type="caution">
    <text evidence="5">The sequence shown here is derived from an EMBL/GenBank/DDBJ whole genome shotgun (WGS) entry which is preliminary data.</text>
</comment>
<dbReference type="GO" id="GO:0051536">
    <property type="term" value="F:iron-sulfur cluster binding"/>
    <property type="evidence" value="ECO:0007669"/>
    <property type="project" value="UniProtKB-KW"/>
</dbReference>
<dbReference type="GO" id="GO:0046872">
    <property type="term" value="F:metal ion binding"/>
    <property type="evidence" value="ECO:0007669"/>
    <property type="project" value="UniProtKB-KW"/>
</dbReference>